<keyword evidence="2" id="KW-0032">Aminotransferase</keyword>
<dbReference type="InterPro" id="IPR015422">
    <property type="entry name" value="PyrdxlP-dep_Trfase_small"/>
</dbReference>
<dbReference type="Pfam" id="PF01041">
    <property type="entry name" value="DegT_DnrJ_EryC1"/>
    <property type="match status" value="1"/>
</dbReference>
<protein>
    <submittedName>
        <fullName evidence="2">Aminotransferase, DegT/DnrJ/EryC1/StrS family</fullName>
    </submittedName>
</protein>
<dbReference type="InterPro" id="IPR015424">
    <property type="entry name" value="PyrdxlP-dep_Trfase"/>
</dbReference>
<sequence length="346" mass="41348">MNYLEKFLAIEYKKNNAYFTGNGTTALYLIFKSLNMQRKKILFPNITCMAPVNAAIYAGYDVEFCDVNINDFTIDVTSMIKMIKKKNIGVVVPTHIYGNICDMKKIYEFCRNEKIIIIEDAAQNSEISIYNDFAITSFGHTKLCETSRGGGVIFFKDKSYYRKFDYYSRELKSKSNSEDFEVYTEKYYKIVKNFKGRDFYYKMKKLQLESKDIFLRHFKENKEVYESVRRKNIIINERKKRINLYYEKLNENFFVFYNNENSLWRLSLLVKNIDRDNFVKKVRENNVDISTWYPCLNRFYNNQSDGDVKNSLYVSDYIVNFWITEKYTIEKIENDIQIINAVLKKL</sequence>
<evidence type="ECO:0000313" key="3">
    <source>
        <dbReference type="Proteomes" id="UP000003081"/>
    </source>
</evidence>
<dbReference type="GO" id="GO:0030170">
    <property type="term" value="F:pyridoxal phosphate binding"/>
    <property type="evidence" value="ECO:0007669"/>
    <property type="project" value="TreeGrafter"/>
</dbReference>
<dbReference type="GO" id="GO:0000271">
    <property type="term" value="P:polysaccharide biosynthetic process"/>
    <property type="evidence" value="ECO:0007669"/>
    <property type="project" value="TreeGrafter"/>
</dbReference>
<dbReference type="RefSeq" id="WP_003408950.1">
    <property type="nucleotide sequence ID" value="NZ_ACOM01000004.1"/>
</dbReference>
<comment type="caution">
    <text evidence="2">The sequence shown here is derived from an EMBL/GenBank/DDBJ whole genome shotgun (WGS) entry which is preliminary data.</text>
</comment>
<comment type="similarity">
    <text evidence="1">Belongs to the DegT/DnrJ/EryC1 family.</text>
</comment>
<dbReference type="GO" id="GO:0008483">
    <property type="term" value="F:transaminase activity"/>
    <property type="evidence" value="ECO:0007669"/>
    <property type="project" value="UniProtKB-KW"/>
</dbReference>
<dbReference type="SUPFAM" id="SSF53383">
    <property type="entry name" value="PLP-dependent transferases"/>
    <property type="match status" value="1"/>
</dbReference>
<dbReference type="Gene3D" id="3.90.1150.10">
    <property type="entry name" value="Aspartate Aminotransferase, domain 1"/>
    <property type="match status" value="1"/>
</dbReference>
<keyword evidence="3" id="KW-1185">Reference proteome</keyword>
<name>C4IDN3_CLOBU</name>
<dbReference type="PANTHER" id="PTHR30244:SF34">
    <property type="entry name" value="DTDP-4-AMINO-4,6-DIDEOXYGALACTOSE TRANSAMINASE"/>
    <property type="match status" value="1"/>
</dbReference>
<dbReference type="InterPro" id="IPR015421">
    <property type="entry name" value="PyrdxlP-dep_Trfase_major"/>
</dbReference>
<evidence type="ECO:0000313" key="2">
    <source>
        <dbReference type="EMBL" id="EEP55735.1"/>
    </source>
</evidence>
<dbReference type="PANTHER" id="PTHR30244">
    <property type="entry name" value="TRANSAMINASE"/>
    <property type="match status" value="1"/>
</dbReference>
<dbReference type="eggNOG" id="COG0399">
    <property type="taxonomic scope" value="Bacteria"/>
</dbReference>
<evidence type="ECO:0000256" key="1">
    <source>
        <dbReference type="RuleBase" id="RU004508"/>
    </source>
</evidence>
<proteinExistence type="inferred from homology"/>
<dbReference type="EMBL" id="ACOM01000004">
    <property type="protein sequence ID" value="EEP55735.1"/>
    <property type="molecule type" value="Genomic_DNA"/>
</dbReference>
<keyword evidence="2" id="KW-0808">Transferase</keyword>
<dbReference type="HOGENOM" id="CLU_823053_0_0_9"/>
<dbReference type="InterPro" id="IPR000653">
    <property type="entry name" value="DegT/StrS_aminotransferase"/>
</dbReference>
<dbReference type="Proteomes" id="UP000003081">
    <property type="component" value="Unassembled WGS sequence"/>
</dbReference>
<organism evidence="2 3">
    <name type="scientific">Clostridium butyricum E4 str. BoNT E BL5262</name>
    <dbReference type="NCBI Taxonomy" id="632245"/>
    <lineage>
        <taxon>Bacteria</taxon>
        <taxon>Bacillati</taxon>
        <taxon>Bacillota</taxon>
        <taxon>Clostridia</taxon>
        <taxon>Eubacteriales</taxon>
        <taxon>Clostridiaceae</taxon>
        <taxon>Clostridium</taxon>
    </lineage>
</organism>
<dbReference type="AlphaFoldDB" id="C4IDN3"/>
<accession>C4IDN3</accession>
<gene>
    <name evidence="2" type="ORF">CLP_3463</name>
</gene>
<reference evidence="2 3" key="1">
    <citation type="submission" date="2009-08" db="EMBL/GenBank/DDBJ databases">
        <authorList>
            <person name="Shrivastava S."/>
            <person name="Brinkac L.B."/>
            <person name="Brown J.L."/>
            <person name="Bruce D.B."/>
            <person name="Detter C."/>
            <person name="Green L.D."/>
            <person name="Munk C.A."/>
            <person name="Rogers Y.C."/>
            <person name="Tapia R."/>
            <person name="Sims D.R."/>
            <person name="Smith L.A."/>
            <person name="Smith T.J."/>
            <person name="Sutton G."/>
            <person name="Brettin T."/>
        </authorList>
    </citation>
    <scope>NUCLEOTIDE SEQUENCE [LARGE SCALE GENOMIC DNA]</scope>
    <source>
        <strain evidence="3">E4 str. BoNT E BL5262</strain>
    </source>
</reference>
<keyword evidence="1" id="KW-0663">Pyridoxal phosphate</keyword>
<dbReference type="Gene3D" id="3.40.640.10">
    <property type="entry name" value="Type I PLP-dependent aspartate aminotransferase-like (Major domain)"/>
    <property type="match status" value="1"/>
</dbReference>